<dbReference type="EMBL" id="CAAJGR010000107">
    <property type="protein sequence ID" value="VHO04542.1"/>
    <property type="molecule type" value="Genomic_DNA"/>
</dbReference>
<name>A0A486XQQ0_9GAMM</name>
<proteinExistence type="predicted"/>
<gene>
    <name evidence="1" type="ORF">BAL341_1954</name>
</gene>
<protein>
    <submittedName>
        <fullName evidence="1">Uncharacterized protein</fullName>
    </submittedName>
</protein>
<sequence>MPPIKPIVFIMLLMQQTSLPVNLRLSPARMRCLAARQDST</sequence>
<organism evidence="1">
    <name type="scientific">Rheinheimera sp. BAL341</name>
    <dbReference type="NCBI Taxonomy" id="1708203"/>
    <lineage>
        <taxon>Bacteria</taxon>
        <taxon>Pseudomonadati</taxon>
        <taxon>Pseudomonadota</taxon>
        <taxon>Gammaproteobacteria</taxon>
        <taxon>Chromatiales</taxon>
        <taxon>Chromatiaceae</taxon>
        <taxon>Rheinheimera</taxon>
    </lineage>
</organism>
<evidence type="ECO:0000313" key="1">
    <source>
        <dbReference type="EMBL" id="VHO04542.1"/>
    </source>
</evidence>
<dbReference type="AlphaFoldDB" id="A0A486XQQ0"/>
<reference evidence="1" key="1">
    <citation type="submission" date="2019-04" db="EMBL/GenBank/DDBJ databases">
        <authorList>
            <person name="Brambilla D."/>
        </authorList>
    </citation>
    <scope>NUCLEOTIDE SEQUENCE</scope>
    <source>
        <strain evidence="1">BAL1</strain>
    </source>
</reference>
<accession>A0A486XQQ0</accession>